<keyword evidence="2" id="KW-0732">Signal</keyword>
<evidence type="ECO:0000256" key="2">
    <source>
        <dbReference type="SAM" id="SignalP"/>
    </source>
</evidence>
<evidence type="ECO:0000256" key="1">
    <source>
        <dbReference type="SAM" id="MobiDB-lite"/>
    </source>
</evidence>
<feature type="signal peptide" evidence="2">
    <location>
        <begin position="1"/>
        <end position="25"/>
    </location>
</feature>
<feature type="compositionally biased region" description="Low complexity" evidence="1">
    <location>
        <begin position="162"/>
        <end position="173"/>
    </location>
</feature>
<dbReference type="Gene3D" id="3.55.50.70">
    <property type="match status" value="1"/>
</dbReference>
<reference evidence="4 5" key="1">
    <citation type="submission" date="2020-04" db="EMBL/GenBank/DDBJ databases">
        <authorList>
            <person name="De Canck E."/>
        </authorList>
    </citation>
    <scope>NUCLEOTIDE SEQUENCE [LARGE SCALE GENOMIC DNA]</scope>
    <source>
        <strain evidence="4 5">LMG 29739</strain>
    </source>
</reference>
<gene>
    <name evidence="4" type="ORF">LMG29739_05534</name>
</gene>
<feature type="domain" description="Toxin co-regulated pilus biosynthesis protein Q C-terminal" evidence="3">
    <location>
        <begin position="229"/>
        <end position="307"/>
    </location>
</feature>
<dbReference type="RefSeq" id="WP_246270591.1">
    <property type="nucleotide sequence ID" value="NZ_CADIKF010000063.1"/>
</dbReference>
<dbReference type="InterPro" id="IPR018927">
    <property type="entry name" value="Pilus_synth_Q_C"/>
</dbReference>
<dbReference type="AlphaFoldDB" id="A0A6J5ES58"/>
<proteinExistence type="predicted"/>
<organism evidence="4 5">
    <name type="scientific">Paraburkholderia solisilvae</name>
    <dbReference type="NCBI Taxonomy" id="624376"/>
    <lineage>
        <taxon>Bacteria</taxon>
        <taxon>Pseudomonadati</taxon>
        <taxon>Pseudomonadota</taxon>
        <taxon>Betaproteobacteria</taxon>
        <taxon>Burkholderiales</taxon>
        <taxon>Burkholderiaceae</taxon>
        <taxon>Paraburkholderia</taxon>
    </lineage>
</organism>
<sequence>MQKLLFSVGLGWLLCAWVVCMPALAADQQVIVEGAHRASETVRTSGHTVPLLHAIEEVVPANYSVNVPNAGSWADAPVSWHAGGSFVHVLGELLSGDPSLQARVDTDLHLVTVSARAPLRQPALAAWPSAASGADAPNAPLAASKARSTTDTNAPVTPVAKTLAPSSSPSAAAPVTVAGAPGLPLAIASAAPALPAASAAHEASPPSSSTLAPAAASAPEPAAPPERTVWELRRADGSVRNALARWASEAGWQFIWDVPTDFTVDADATIHGSLQHALHEVANALGNSQVPIQVVMYQGNHVLRVIPKGAG</sequence>
<keyword evidence="5" id="KW-1185">Reference proteome</keyword>
<name>A0A6J5ES58_9BURK</name>
<dbReference type="EMBL" id="CADIKF010000063">
    <property type="protein sequence ID" value="CAB3769398.1"/>
    <property type="molecule type" value="Genomic_DNA"/>
</dbReference>
<feature type="region of interest" description="Disordered" evidence="1">
    <location>
        <begin position="130"/>
        <end position="173"/>
    </location>
</feature>
<feature type="compositionally biased region" description="Polar residues" evidence="1">
    <location>
        <begin position="146"/>
        <end position="155"/>
    </location>
</feature>
<accession>A0A6J5ES58</accession>
<evidence type="ECO:0000313" key="4">
    <source>
        <dbReference type="EMBL" id="CAB3769398.1"/>
    </source>
</evidence>
<dbReference type="Pfam" id="PF10671">
    <property type="entry name" value="TcpQ"/>
    <property type="match status" value="1"/>
</dbReference>
<evidence type="ECO:0000259" key="3">
    <source>
        <dbReference type="Pfam" id="PF10671"/>
    </source>
</evidence>
<protein>
    <recommendedName>
        <fullName evidence="3">Toxin co-regulated pilus biosynthesis protein Q C-terminal domain-containing protein</fullName>
    </recommendedName>
</protein>
<feature type="chain" id="PRO_5026937033" description="Toxin co-regulated pilus biosynthesis protein Q C-terminal domain-containing protein" evidence="2">
    <location>
        <begin position="26"/>
        <end position="311"/>
    </location>
</feature>
<feature type="compositionally biased region" description="Low complexity" evidence="1">
    <location>
        <begin position="199"/>
        <end position="220"/>
    </location>
</feature>
<evidence type="ECO:0000313" key="5">
    <source>
        <dbReference type="Proteomes" id="UP000494329"/>
    </source>
</evidence>
<feature type="region of interest" description="Disordered" evidence="1">
    <location>
        <begin position="199"/>
        <end position="226"/>
    </location>
</feature>
<dbReference type="Proteomes" id="UP000494329">
    <property type="component" value="Unassembled WGS sequence"/>
</dbReference>